<proteinExistence type="predicted"/>
<protein>
    <submittedName>
        <fullName evidence="1">Uncharacterized protein</fullName>
    </submittedName>
</protein>
<dbReference type="AlphaFoldDB" id="A0A7W5F995"/>
<evidence type="ECO:0000313" key="2">
    <source>
        <dbReference type="Proteomes" id="UP000577707"/>
    </source>
</evidence>
<accession>A0A7W5F995</accession>
<gene>
    <name evidence="1" type="ORF">FHS12_003036</name>
</gene>
<organism evidence="1 2">
    <name type="scientific">Nocardioides albus</name>
    <dbReference type="NCBI Taxonomy" id="1841"/>
    <lineage>
        <taxon>Bacteria</taxon>
        <taxon>Bacillati</taxon>
        <taxon>Actinomycetota</taxon>
        <taxon>Actinomycetes</taxon>
        <taxon>Propionibacteriales</taxon>
        <taxon>Nocardioidaceae</taxon>
        <taxon>Nocardioides</taxon>
    </lineage>
</organism>
<sequence>MRARMGVLEDRLDNLTRSRDALARYIDQAARVSEETYGPFGSINSEPSPA</sequence>
<comment type="caution">
    <text evidence="1">The sequence shown here is derived from an EMBL/GenBank/DDBJ whole genome shotgun (WGS) entry which is preliminary data.</text>
</comment>
<keyword evidence="2" id="KW-1185">Reference proteome</keyword>
<dbReference type="Proteomes" id="UP000577707">
    <property type="component" value="Unassembled WGS sequence"/>
</dbReference>
<dbReference type="EMBL" id="JACHXG010000006">
    <property type="protein sequence ID" value="MBB3090084.1"/>
    <property type="molecule type" value="Genomic_DNA"/>
</dbReference>
<evidence type="ECO:0000313" key="1">
    <source>
        <dbReference type="EMBL" id="MBB3090084.1"/>
    </source>
</evidence>
<reference evidence="1 2" key="1">
    <citation type="submission" date="2020-08" db="EMBL/GenBank/DDBJ databases">
        <title>Genomic Encyclopedia of Type Strains, Phase III (KMG-III): the genomes of soil and plant-associated and newly described type strains.</title>
        <authorList>
            <person name="Whitman W."/>
        </authorList>
    </citation>
    <scope>NUCLEOTIDE SEQUENCE [LARGE SCALE GENOMIC DNA]</scope>
    <source>
        <strain evidence="1 2">CECT 3302</strain>
    </source>
</reference>
<dbReference type="RefSeq" id="WP_221208919.1">
    <property type="nucleotide sequence ID" value="NZ_BMQT01000006.1"/>
</dbReference>
<name>A0A7W5F995_9ACTN</name>